<dbReference type="Proteomes" id="UP000248311">
    <property type="component" value="Unassembled WGS sequence"/>
</dbReference>
<accession>A0A318SST5</accession>
<proteinExistence type="predicted"/>
<dbReference type="InterPro" id="IPR025479">
    <property type="entry name" value="DUF4329"/>
</dbReference>
<reference evidence="3 4" key="1">
    <citation type="submission" date="2018-06" db="EMBL/GenBank/DDBJ databases">
        <title>Genomic Encyclopedia of Type Strains, Phase III (KMG-III): the genomes of soil and plant-associated and newly described type strains.</title>
        <authorList>
            <person name="Whitman W."/>
        </authorList>
    </citation>
    <scope>NUCLEOTIDE SEQUENCE [LARGE SCALE GENOMIC DNA]</scope>
    <source>
        <strain evidence="3 4">CECT 9025</strain>
    </source>
</reference>
<feature type="signal peptide" evidence="1">
    <location>
        <begin position="1"/>
        <end position="18"/>
    </location>
</feature>
<dbReference type="EMBL" id="QJTE01000002">
    <property type="protein sequence ID" value="PYE84763.1"/>
    <property type="molecule type" value="Genomic_DNA"/>
</dbReference>
<keyword evidence="4" id="KW-1185">Reference proteome</keyword>
<organism evidence="3 4">
    <name type="scientific">Pseudoroseicyclus aestuarii</name>
    <dbReference type="NCBI Taxonomy" id="1795041"/>
    <lineage>
        <taxon>Bacteria</taxon>
        <taxon>Pseudomonadati</taxon>
        <taxon>Pseudomonadota</taxon>
        <taxon>Alphaproteobacteria</taxon>
        <taxon>Rhodobacterales</taxon>
        <taxon>Paracoccaceae</taxon>
        <taxon>Pseudoroseicyclus</taxon>
    </lineage>
</organism>
<evidence type="ECO:0000313" key="4">
    <source>
        <dbReference type="Proteomes" id="UP000248311"/>
    </source>
</evidence>
<dbReference type="OrthoDB" id="7850904at2"/>
<dbReference type="AlphaFoldDB" id="A0A318SST5"/>
<feature type="domain" description="DUF4329" evidence="2">
    <location>
        <begin position="26"/>
        <end position="139"/>
    </location>
</feature>
<evidence type="ECO:0000313" key="3">
    <source>
        <dbReference type="EMBL" id="PYE84763.1"/>
    </source>
</evidence>
<evidence type="ECO:0000259" key="2">
    <source>
        <dbReference type="Pfam" id="PF14220"/>
    </source>
</evidence>
<dbReference type="Pfam" id="PF14220">
    <property type="entry name" value="DUF4329"/>
    <property type="match status" value="1"/>
</dbReference>
<evidence type="ECO:0000256" key="1">
    <source>
        <dbReference type="SAM" id="SignalP"/>
    </source>
</evidence>
<keyword evidence="1" id="KW-0732">Signal</keyword>
<comment type="caution">
    <text evidence="3">The sequence shown here is derived from an EMBL/GenBank/DDBJ whole genome shotgun (WGS) entry which is preliminary data.</text>
</comment>
<name>A0A318SST5_9RHOB</name>
<sequence length="172" mass="19204">MRKAMFFALLITMPQAAAAQTQTEIDFVKDMFRPMQQDSFAKRREYCGVIGYDETGELVATEAAPGTIDSCDLTFPEDIAVIASYHTHGSFEIPYYNEMPSEIDMLSDQAMRVNGWIATPGGRLWYIDSRAMIARQICGVGCLPIAPGFYKAQAGDVAEEYSYDELVDRLGR</sequence>
<protein>
    <submittedName>
        <fullName evidence="3">Uncharacterized protein DUF4329</fullName>
    </submittedName>
</protein>
<feature type="chain" id="PRO_5016464037" evidence="1">
    <location>
        <begin position="19"/>
        <end position="172"/>
    </location>
</feature>
<gene>
    <name evidence="3" type="ORF">DFP88_102566</name>
</gene>